<dbReference type="RefSeq" id="WP_344310776.1">
    <property type="nucleotide sequence ID" value="NZ_BAAANO010000035.1"/>
</dbReference>
<evidence type="ECO:0000256" key="9">
    <source>
        <dbReference type="ARBA" id="ARBA00022842"/>
    </source>
</evidence>
<feature type="binding site" evidence="10">
    <location>
        <position position="66"/>
    </location>
    <ligand>
        <name>Mg(2+)</name>
        <dbReference type="ChEBI" id="CHEBI:18420"/>
        <label>1</label>
    </ligand>
</feature>
<evidence type="ECO:0000256" key="6">
    <source>
        <dbReference type="ARBA" id="ARBA00022723"/>
    </source>
</evidence>
<sequence>MTITAACDGSALGNPGPAGWAWYIDDDTWAAGGWPESTNNRGELQAVLELLLATAHRDEDLKVLCDSKYVINAITKWMPTWRVKGWKKANGQDVLNRDQMELLHAAVTGRKVKFEWVKGHNDHPLNEAADSRARAAAEAYRRGTAVPTGPGFPGDPRGAEGAEDAAGPEDGTAEAPRAPETTSPTAAAVADRVEESAPATELITVSCPLEKPAADEIVRRARTAGVTAQQELADLIARGMREKYGVQS</sequence>
<evidence type="ECO:0000256" key="7">
    <source>
        <dbReference type="ARBA" id="ARBA00022759"/>
    </source>
</evidence>
<keyword evidence="14" id="KW-1185">Reference proteome</keyword>
<comment type="cofactor">
    <cofactor evidence="10">
        <name>Mg(2+)</name>
        <dbReference type="ChEBI" id="CHEBI:18420"/>
    </cofactor>
    <text evidence="10">Binds 1 Mg(2+) ion per subunit. May bind a second metal ion at a regulatory site, or after substrate binding.</text>
</comment>
<dbReference type="InterPro" id="IPR022892">
    <property type="entry name" value="RNaseHI"/>
</dbReference>
<proteinExistence type="inferred from homology"/>
<evidence type="ECO:0000256" key="11">
    <source>
        <dbReference type="SAM" id="MobiDB-lite"/>
    </source>
</evidence>
<comment type="catalytic activity">
    <reaction evidence="1 10">
        <text>Endonucleolytic cleavage to 5'-phosphomonoester.</text>
        <dbReference type="EC" id="3.1.26.4"/>
    </reaction>
</comment>
<name>A0ABP5F523_9MICO</name>
<evidence type="ECO:0000313" key="14">
    <source>
        <dbReference type="Proteomes" id="UP001500755"/>
    </source>
</evidence>
<evidence type="ECO:0000256" key="1">
    <source>
        <dbReference type="ARBA" id="ARBA00000077"/>
    </source>
</evidence>
<evidence type="ECO:0000256" key="3">
    <source>
        <dbReference type="ARBA" id="ARBA00011245"/>
    </source>
</evidence>
<dbReference type="SUPFAM" id="SSF53098">
    <property type="entry name" value="Ribonuclease H-like"/>
    <property type="match status" value="1"/>
</dbReference>
<feature type="binding site" evidence="10">
    <location>
        <position position="43"/>
    </location>
    <ligand>
        <name>Mg(2+)</name>
        <dbReference type="ChEBI" id="CHEBI:18420"/>
        <label>1</label>
    </ligand>
</feature>
<dbReference type="Pfam" id="PF00075">
    <property type="entry name" value="RNase_H"/>
    <property type="match status" value="1"/>
</dbReference>
<organism evidence="13 14">
    <name type="scientific">Brevibacterium samyangense</name>
    <dbReference type="NCBI Taxonomy" id="366888"/>
    <lineage>
        <taxon>Bacteria</taxon>
        <taxon>Bacillati</taxon>
        <taxon>Actinomycetota</taxon>
        <taxon>Actinomycetes</taxon>
        <taxon>Micrococcales</taxon>
        <taxon>Brevibacteriaceae</taxon>
        <taxon>Brevibacterium</taxon>
    </lineage>
</organism>
<dbReference type="InterPro" id="IPR012337">
    <property type="entry name" value="RNaseH-like_sf"/>
</dbReference>
<feature type="domain" description="RNase H type-1" evidence="12">
    <location>
        <begin position="1"/>
        <end position="138"/>
    </location>
</feature>
<evidence type="ECO:0000256" key="5">
    <source>
        <dbReference type="ARBA" id="ARBA00022722"/>
    </source>
</evidence>
<evidence type="ECO:0000256" key="4">
    <source>
        <dbReference type="ARBA" id="ARBA00012180"/>
    </source>
</evidence>
<comment type="function">
    <text evidence="10">Endonuclease that specifically degrades the RNA of RNA-DNA hybrids.</text>
</comment>
<comment type="subunit">
    <text evidence="3 10">Monomer.</text>
</comment>
<keyword evidence="10" id="KW-0963">Cytoplasm</keyword>
<protein>
    <recommendedName>
        <fullName evidence="4 10">Ribonuclease H</fullName>
        <shortName evidence="10">RNase H</shortName>
        <ecNumber evidence="4 10">3.1.26.4</ecNumber>
    </recommendedName>
</protein>
<dbReference type="Proteomes" id="UP001500755">
    <property type="component" value="Unassembled WGS sequence"/>
</dbReference>
<feature type="compositionally biased region" description="Basic and acidic residues" evidence="11">
    <location>
        <begin position="125"/>
        <end position="141"/>
    </location>
</feature>
<dbReference type="PANTHER" id="PTHR10642">
    <property type="entry name" value="RIBONUCLEASE H1"/>
    <property type="match status" value="1"/>
</dbReference>
<dbReference type="InterPro" id="IPR050092">
    <property type="entry name" value="RNase_H"/>
</dbReference>
<keyword evidence="9 10" id="KW-0460">Magnesium</keyword>
<dbReference type="PROSITE" id="PS50879">
    <property type="entry name" value="RNASE_H_1"/>
    <property type="match status" value="1"/>
</dbReference>
<evidence type="ECO:0000256" key="8">
    <source>
        <dbReference type="ARBA" id="ARBA00022801"/>
    </source>
</evidence>
<comment type="similarity">
    <text evidence="2 10">Belongs to the RNase H family.</text>
</comment>
<dbReference type="InterPro" id="IPR036397">
    <property type="entry name" value="RNaseH_sf"/>
</dbReference>
<dbReference type="EC" id="3.1.26.4" evidence="4 10"/>
<feature type="binding site" evidence="10">
    <location>
        <position position="8"/>
    </location>
    <ligand>
        <name>Mg(2+)</name>
        <dbReference type="ChEBI" id="CHEBI:18420"/>
        <label>2</label>
    </ligand>
</feature>
<feature type="binding site" evidence="10">
    <location>
        <position position="8"/>
    </location>
    <ligand>
        <name>Mg(2+)</name>
        <dbReference type="ChEBI" id="CHEBI:18420"/>
        <label>1</label>
    </ligand>
</feature>
<keyword evidence="8 10" id="KW-0378">Hydrolase</keyword>
<gene>
    <name evidence="10" type="primary">rnhA</name>
    <name evidence="13" type="ORF">GCM10009755_28350</name>
</gene>
<reference evidence="14" key="1">
    <citation type="journal article" date="2019" name="Int. J. Syst. Evol. Microbiol.">
        <title>The Global Catalogue of Microorganisms (GCM) 10K type strain sequencing project: providing services to taxonomists for standard genome sequencing and annotation.</title>
        <authorList>
            <consortium name="The Broad Institute Genomics Platform"/>
            <consortium name="The Broad Institute Genome Sequencing Center for Infectious Disease"/>
            <person name="Wu L."/>
            <person name="Ma J."/>
        </authorList>
    </citation>
    <scope>NUCLEOTIDE SEQUENCE [LARGE SCALE GENOMIC DNA]</scope>
    <source>
        <strain evidence="14">JCM 14546</strain>
    </source>
</reference>
<comment type="caution">
    <text evidence="13">The sequence shown here is derived from an EMBL/GenBank/DDBJ whole genome shotgun (WGS) entry which is preliminary data.</text>
</comment>
<dbReference type="PANTHER" id="PTHR10642:SF26">
    <property type="entry name" value="RIBONUCLEASE H1"/>
    <property type="match status" value="1"/>
</dbReference>
<dbReference type="CDD" id="cd09278">
    <property type="entry name" value="RNase_HI_prokaryote_like"/>
    <property type="match status" value="1"/>
</dbReference>
<keyword evidence="5 10" id="KW-0540">Nuclease</keyword>
<keyword evidence="6 10" id="KW-0479">Metal-binding</keyword>
<evidence type="ECO:0000256" key="10">
    <source>
        <dbReference type="HAMAP-Rule" id="MF_00042"/>
    </source>
</evidence>
<dbReference type="Gene3D" id="3.30.420.10">
    <property type="entry name" value="Ribonuclease H-like superfamily/Ribonuclease H"/>
    <property type="match status" value="1"/>
</dbReference>
<evidence type="ECO:0000256" key="2">
    <source>
        <dbReference type="ARBA" id="ARBA00005300"/>
    </source>
</evidence>
<evidence type="ECO:0000259" key="12">
    <source>
        <dbReference type="PROSITE" id="PS50879"/>
    </source>
</evidence>
<comment type="subcellular location">
    <subcellularLocation>
        <location evidence="10">Cytoplasm</location>
    </subcellularLocation>
</comment>
<keyword evidence="7 10" id="KW-0255">Endonuclease</keyword>
<evidence type="ECO:0000313" key="13">
    <source>
        <dbReference type="EMBL" id="GAA2014911.1"/>
    </source>
</evidence>
<dbReference type="EMBL" id="BAAANO010000035">
    <property type="protein sequence ID" value="GAA2014911.1"/>
    <property type="molecule type" value="Genomic_DNA"/>
</dbReference>
<feature type="binding site" evidence="10">
    <location>
        <position position="130"/>
    </location>
    <ligand>
        <name>Mg(2+)</name>
        <dbReference type="ChEBI" id="CHEBI:18420"/>
        <label>2</label>
    </ligand>
</feature>
<dbReference type="HAMAP" id="MF_00042">
    <property type="entry name" value="RNase_H"/>
    <property type="match status" value="1"/>
</dbReference>
<accession>A0ABP5F523</accession>
<dbReference type="InterPro" id="IPR002156">
    <property type="entry name" value="RNaseH_domain"/>
</dbReference>
<feature type="region of interest" description="Disordered" evidence="11">
    <location>
        <begin position="125"/>
        <end position="186"/>
    </location>
</feature>